<dbReference type="InterPro" id="IPR007527">
    <property type="entry name" value="Znf_SWIM"/>
</dbReference>
<dbReference type="AlphaFoldDB" id="A0A7W3LJI5"/>
<evidence type="ECO:0000313" key="3">
    <source>
        <dbReference type="EMBL" id="MBA8949187.1"/>
    </source>
</evidence>
<comment type="caution">
    <text evidence="3">The sequence shown here is derived from an EMBL/GenBank/DDBJ whole genome shotgun (WGS) entry which is preliminary data.</text>
</comment>
<dbReference type="PANTHER" id="PTHR38133">
    <property type="entry name" value="SLR1429 PROTEIN"/>
    <property type="match status" value="1"/>
</dbReference>
<evidence type="ECO:0000259" key="2">
    <source>
        <dbReference type="PROSITE" id="PS50966"/>
    </source>
</evidence>
<keyword evidence="1" id="KW-0479">Metal-binding</keyword>
<protein>
    <submittedName>
        <fullName evidence="3">Putative Zn finger protein</fullName>
    </submittedName>
</protein>
<evidence type="ECO:0000256" key="1">
    <source>
        <dbReference type="PROSITE-ProRule" id="PRU00325"/>
    </source>
</evidence>
<gene>
    <name evidence="3" type="ORF">HNR61_000785</name>
</gene>
<keyword evidence="1" id="KW-0862">Zinc</keyword>
<sequence length="239" mass="25778">MSWSERFLAAVEALADPVRMARGRVFAEAERVDRLKVAPHEVTARVAGLGGEAFDVALGVDAIDPADWRRVEAALAAHPVLRARLLSGELPPEVADVFAEAGTSLFPAALHMMCGCDDWGTPCDHGAAVLYALARAFDEDPFLVLAWNGRTREDLLTALRRAPAAAEEDTPDEPLTAEGFWARPSGLARLRERRPAPPVPPGFVLQVAAPPPVRVRRRDLADALLPAYEALASAAPERE</sequence>
<dbReference type="GO" id="GO:0008270">
    <property type="term" value="F:zinc ion binding"/>
    <property type="evidence" value="ECO:0007669"/>
    <property type="project" value="UniProtKB-KW"/>
</dbReference>
<dbReference type="RefSeq" id="WP_182841680.1">
    <property type="nucleotide sequence ID" value="NZ_JACJIA010000001.1"/>
</dbReference>
<dbReference type="PANTHER" id="PTHR38133:SF1">
    <property type="entry name" value="SLR1429 PROTEIN"/>
    <property type="match status" value="1"/>
</dbReference>
<proteinExistence type="predicted"/>
<organism evidence="3 4">
    <name type="scientific">Actinomadura namibiensis</name>
    <dbReference type="NCBI Taxonomy" id="182080"/>
    <lineage>
        <taxon>Bacteria</taxon>
        <taxon>Bacillati</taxon>
        <taxon>Actinomycetota</taxon>
        <taxon>Actinomycetes</taxon>
        <taxon>Streptosporangiales</taxon>
        <taxon>Thermomonosporaceae</taxon>
        <taxon>Actinomadura</taxon>
    </lineage>
</organism>
<keyword evidence="4" id="KW-1185">Reference proteome</keyword>
<accession>A0A7W3LJI5</accession>
<feature type="domain" description="SWIM-type" evidence="2">
    <location>
        <begin position="106"/>
        <end position="134"/>
    </location>
</feature>
<dbReference type="EMBL" id="JACJIA010000001">
    <property type="protein sequence ID" value="MBA8949187.1"/>
    <property type="molecule type" value="Genomic_DNA"/>
</dbReference>
<evidence type="ECO:0000313" key="4">
    <source>
        <dbReference type="Proteomes" id="UP000572680"/>
    </source>
</evidence>
<dbReference type="PROSITE" id="PS50966">
    <property type="entry name" value="ZF_SWIM"/>
    <property type="match status" value="1"/>
</dbReference>
<dbReference type="Proteomes" id="UP000572680">
    <property type="component" value="Unassembled WGS sequence"/>
</dbReference>
<keyword evidence="1" id="KW-0863">Zinc-finger</keyword>
<name>A0A7W3LJI5_ACTNM</name>
<reference evidence="3 4" key="1">
    <citation type="submission" date="2020-08" db="EMBL/GenBank/DDBJ databases">
        <title>Genomic Encyclopedia of Type Strains, Phase IV (KMG-IV): sequencing the most valuable type-strain genomes for metagenomic binning, comparative biology and taxonomic classification.</title>
        <authorList>
            <person name="Goeker M."/>
        </authorList>
    </citation>
    <scope>NUCLEOTIDE SEQUENCE [LARGE SCALE GENOMIC DNA]</scope>
    <source>
        <strain evidence="3 4">DSM 44197</strain>
    </source>
</reference>